<organism evidence="1 2">
    <name type="scientific">Maribacter dokdonensis</name>
    <dbReference type="NCBI Taxonomy" id="320912"/>
    <lineage>
        <taxon>Bacteria</taxon>
        <taxon>Pseudomonadati</taxon>
        <taxon>Bacteroidota</taxon>
        <taxon>Flavobacteriia</taxon>
        <taxon>Flavobacteriales</taxon>
        <taxon>Flavobacteriaceae</taxon>
        <taxon>Maribacter</taxon>
    </lineage>
</organism>
<dbReference type="RefSeq" id="WP_091607071.1">
    <property type="nucleotide sequence ID" value="NZ_LT629754.1"/>
</dbReference>
<keyword evidence="2" id="KW-1185">Reference proteome</keyword>
<gene>
    <name evidence="1" type="ORF">SAMN05192545_2913</name>
</gene>
<dbReference type="GeneID" id="90593540"/>
<accession>A0ABY0UTL2</accession>
<evidence type="ECO:0008006" key="3">
    <source>
        <dbReference type="Google" id="ProtNLM"/>
    </source>
</evidence>
<sequence length="126" mass="13857">MRTGENGRDILQEEKKAGQKAARTLSRRLKQVLGTATTKQTGTMLKLAGASAVVRFSALDHIAIRSTSAVFKQHYGFEGIKKNGVAMNMKPFDHFGKLFSGTNALEKLADELGEIRSEEITSKIKF</sequence>
<evidence type="ECO:0000313" key="1">
    <source>
        <dbReference type="EMBL" id="SDT16303.1"/>
    </source>
</evidence>
<reference evidence="1 2" key="1">
    <citation type="submission" date="2016-10" db="EMBL/GenBank/DDBJ databases">
        <authorList>
            <person name="Varghese N."/>
            <person name="Submissions S."/>
        </authorList>
    </citation>
    <scope>NUCLEOTIDE SEQUENCE [LARGE SCALE GENOMIC DNA]</scope>
    <source>
        <strain evidence="1 2">MAR_2009_60</strain>
    </source>
</reference>
<name>A0ABY0UTL2_9FLAO</name>
<evidence type="ECO:0000313" key="2">
    <source>
        <dbReference type="Proteomes" id="UP000199574"/>
    </source>
</evidence>
<dbReference type="Proteomes" id="UP000199574">
    <property type="component" value="Chromosome I"/>
</dbReference>
<proteinExistence type="predicted"/>
<dbReference type="EMBL" id="LT629754">
    <property type="protein sequence ID" value="SDT16303.1"/>
    <property type="molecule type" value="Genomic_DNA"/>
</dbReference>
<protein>
    <recommendedName>
        <fullName evidence="3">HK97 gp10 family phage protein</fullName>
    </recommendedName>
</protein>